<keyword evidence="5 8" id="KW-0812">Transmembrane</keyword>
<dbReference type="InterPro" id="IPR038731">
    <property type="entry name" value="RgtA/B/C-like"/>
</dbReference>
<evidence type="ECO:0000256" key="7">
    <source>
        <dbReference type="ARBA" id="ARBA00023136"/>
    </source>
</evidence>
<evidence type="ECO:0000256" key="6">
    <source>
        <dbReference type="ARBA" id="ARBA00022989"/>
    </source>
</evidence>
<feature type="transmembrane region" description="Helical" evidence="8">
    <location>
        <begin position="199"/>
        <end position="217"/>
    </location>
</feature>
<evidence type="ECO:0000313" key="10">
    <source>
        <dbReference type="EMBL" id="ADI17493.1"/>
    </source>
</evidence>
<evidence type="ECO:0000256" key="4">
    <source>
        <dbReference type="ARBA" id="ARBA00022679"/>
    </source>
</evidence>
<evidence type="ECO:0000256" key="1">
    <source>
        <dbReference type="ARBA" id="ARBA00004651"/>
    </source>
</evidence>
<feature type="transmembrane region" description="Helical" evidence="8">
    <location>
        <begin position="79"/>
        <end position="99"/>
    </location>
</feature>
<name>E0XST9_9PROT</name>
<keyword evidence="3" id="KW-0328">Glycosyltransferase</keyword>
<feature type="transmembrane region" description="Helical" evidence="8">
    <location>
        <begin position="105"/>
        <end position="122"/>
    </location>
</feature>
<dbReference type="Pfam" id="PF13231">
    <property type="entry name" value="PMT_2"/>
    <property type="match status" value="1"/>
</dbReference>
<dbReference type="AlphaFoldDB" id="E0XST9"/>
<feature type="transmembrane region" description="Helical" evidence="8">
    <location>
        <begin position="293"/>
        <end position="312"/>
    </location>
</feature>
<feature type="domain" description="Glycosyltransferase RgtA/B/C/D-like" evidence="9">
    <location>
        <begin position="57"/>
        <end position="215"/>
    </location>
</feature>
<evidence type="ECO:0000256" key="3">
    <source>
        <dbReference type="ARBA" id="ARBA00022676"/>
    </source>
</evidence>
<evidence type="ECO:0000259" key="9">
    <source>
        <dbReference type="Pfam" id="PF13231"/>
    </source>
</evidence>
<protein>
    <submittedName>
        <fullName evidence="10">4-amino-4-deoxy-l-arabinose transferase and related glycosyltransferases of pmt family</fullName>
    </submittedName>
</protein>
<keyword evidence="6 8" id="KW-1133">Transmembrane helix</keyword>
<feature type="transmembrane region" description="Helical" evidence="8">
    <location>
        <begin position="247"/>
        <end position="272"/>
    </location>
</feature>
<dbReference type="GO" id="GO:0016763">
    <property type="term" value="F:pentosyltransferase activity"/>
    <property type="evidence" value="ECO:0007669"/>
    <property type="project" value="TreeGrafter"/>
</dbReference>
<dbReference type="GO" id="GO:0005886">
    <property type="term" value="C:plasma membrane"/>
    <property type="evidence" value="ECO:0007669"/>
    <property type="project" value="UniProtKB-SubCell"/>
</dbReference>
<keyword evidence="4 10" id="KW-0808">Transferase</keyword>
<feature type="transmembrane region" description="Helical" evidence="8">
    <location>
        <begin position="348"/>
        <end position="368"/>
    </location>
</feature>
<dbReference type="PANTHER" id="PTHR33908:SF11">
    <property type="entry name" value="MEMBRANE PROTEIN"/>
    <property type="match status" value="1"/>
</dbReference>
<feature type="transmembrane region" description="Helical" evidence="8">
    <location>
        <begin position="158"/>
        <end position="187"/>
    </location>
</feature>
<sequence>MKKEIKFTTIFFLALLLILSLKLFAIDSEIFLGNTALSIDEAQYIFWSRELSFGYFSKPPFIAWVLSGLSFFIDDPYSLRFRFLQPLAFGFSSILIFLLCRETTNNFFLAGWAGILFFLLPLSSFYSQFATTDAWLIFFWSLSLLFFVKALKEDQVKWWVACGMSVGFGLLTKYSMVFFLISALLYLISIKKINRPKPWLSFLISILIISPNIIWNFKNGFPTITHHAEMTNINNKLQLDLNLVIEFFLGQFIVFGPLLFLVFIFFSFRSFIPNINVREKKFGSLPMKTTSVLFLYFSWPIILCMIILSFFGETEINWAAPASVGICLYLTCILSCEAKPTSERNKKFLINIFLISTLIHLAFFLLFISGPKLFNLSQFDKDPDINPFLKVKGYSELVSNVKKIINSDTRIVLVSNDRGILANLSISFLLNDIRSWKRSANIRHHWDLLYPLDHEVSGKKMLFILKVKDLNDYKTKKILTDLDLQFANIVRLRNPELDKLVLQGRTNQNVVLIRAESK</sequence>
<dbReference type="EMBL" id="GU474866">
    <property type="protein sequence ID" value="ADI17493.1"/>
    <property type="molecule type" value="Genomic_DNA"/>
</dbReference>
<dbReference type="InterPro" id="IPR050297">
    <property type="entry name" value="LipidA_mod_glycosyltrf_83"/>
</dbReference>
<reference evidence="10" key="1">
    <citation type="journal article" date="2011" name="Environ. Microbiol.">
        <title>Time-series analyses of Monterey Bay coastal microbial picoplankton using a 'genome proxy' microarray.</title>
        <authorList>
            <person name="Rich V.I."/>
            <person name="Pham V.D."/>
            <person name="Eppley J."/>
            <person name="Shi Y."/>
            <person name="DeLong E.F."/>
        </authorList>
    </citation>
    <scope>NUCLEOTIDE SEQUENCE</scope>
</reference>
<organism evidence="10">
    <name type="scientific">uncultured beta proteobacterium HF0130_04F21</name>
    <dbReference type="NCBI Taxonomy" id="710819"/>
    <lineage>
        <taxon>Bacteria</taxon>
        <taxon>Pseudomonadati</taxon>
        <taxon>Pseudomonadota</taxon>
        <taxon>Betaproteobacteria</taxon>
        <taxon>Nitrosomonadales</taxon>
        <taxon>Nitrosomonadaceae</taxon>
        <taxon>environmental samples</taxon>
    </lineage>
</organism>
<accession>E0XST9</accession>
<feature type="transmembrane region" description="Helical" evidence="8">
    <location>
        <begin position="318"/>
        <end position="336"/>
    </location>
</feature>
<keyword evidence="7 8" id="KW-0472">Membrane</keyword>
<evidence type="ECO:0000256" key="5">
    <source>
        <dbReference type="ARBA" id="ARBA00022692"/>
    </source>
</evidence>
<evidence type="ECO:0000256" key="2">
    <source>
        <dbReference type="ARBA" id="ARBA00022475"/>
    </source>
</evidence>
<dbReference type="CAZy" id="GT83">
    <property type="family name" value="Glycosyltransferase Family 83"/>
</dbReference>
<keyword evidence="2" id="KW-1003">Cell membrane</keyword>
<comment type="subcellular location">
    <subcellularLocation>
        <location evidence="1">Cell membrane</location>
        <topology evidence="1">Multi-pass membrane protein</topology>
    </subcellularLocation>
</comment>
<proteinExistence type="predicted"/>
<evidence type="ECO:0000256" key="8">
    <source>
        <dbReference type="SAM" id="Phobius"/>
    </source>
</evidence>
<dbReference type="GO" id="GO:0009103">
    <property type="term" value="P:lipopolysaccharide biosynthetic process"/>
    <property type="evidence" value="ECO:0007669"/>
    <property type="project" value="UniProtKB-ARBA"/>
</dbReference>
<dbReference type="PANTHER" id="PTHR33908">
    <property type="entry name" value="MANNOSYLTRANSFERASE YKCB-RELATED"/>
    <property type="match status" value="1"/>
</dbReference>